<evidence type="ECO:0000256" key="6">
    <source>
        <dbReference type="ARBA" id="ARBA00023315"/>
    </source>
</evidence>
<dbReference type="EnsemblMetazoa" id="SCAU015985-RA">
    <property type="protein sequence ID" value="SCAU015985-PA"/>
    <property type="gene ID" value="SCAU015985"/>
</dbReference>
<feature type="transmembrane region" description="Helical" evidence="7">
    <location>
        <begin position="21"/>
        <end position="43"/>
    </location>
</feature>
<dbReference type="PANTHER" id="PTHR12246">
    <property type="entry name" value="PALMITOYLTRANSFERASE ZDHHC16"/>
    <property type="match status" value="1"/>
</dbReference>
<evidence type="ECO:0000256" key="1">
    <source>
        <dbReference type="ARBA" id="ARBA00004141"/>
    </source>
</evidence>
<comment type="subcellular location">
    <subcellularLocation>
        <location evidence="1">Membrane</location>
        <topology evidence="1">Multi-pass membrane protein</topology>
    </subcellularLocation>
</comment>
<evidence type="ECO:0000256" key="4">
    <source>
        <dbReference type="ARBA" id="ARBA00022989"/>
    </source>
</evidence>
<proteinExistence type="inferred from homology"/>
<feature type="transmembrane region" description="Helical" evidence="7">
    <location>
        <begin position="197"/>
        <end position="218"/>
    </location>
</feature>
<evidence type="ECO:0000259" key="8">
    <source>
        <dbReference type="Pfam" id="PF01529"/>
    </source>
</evidence>
<dbReference type="PROSITE" id="PS50216">
    <property type="entry name" value="DHHC"/>
    <property type="match status" value="1"/>
</dbReference>
<comment type="catalytic activity">
    <reaction evidence="7">
        <text>L-cysteinyl-[protein] + hexadecanoyl-CoA = S-hexadecanoyl-L-cysteinyl-[protein] + CoA</text>
        <dbReference type="Rhea" id="RHEA:36683"/>
        <dbReference type="Rhea" id="RHEA-COMP:10131"/>
        <dbReference type="Rhea" id="RHEA-COMP:11032"/>
        <dbReference type="ChEBI" id="CHEBI:29950"/>
        <dbReference type="ChEBI" id="CHEBI:57287"/>
        <dbReference type="ChEBI" id="CHEBI:57379"/>
        <dbReference type="ChEBI" id="CHEBI:74151"/>
        <dbReference type="EC" id="2.3.1.225"/>
    </reaction>
</comment>
<evidence type="ECO:0000256" key="2">
    <source>
        <dbReference type="ARBA" id="ARBA00022679"/>
    </source>
</evidence>
<accession>A0A1I8QCY0</accession>
<gene>
    <name evidence="9" type="primary">106083740</name>
</gene>
<keyword evidence="2 7" id="KW-0808">Transferase</keyword>
<dbReference type="KEGG" id="scac:106083740"/>
<evidence type="ECO:0000256" key="7">
    <source>
        <dbReference type="RuleBase" id="RU079119"/>
    </source>
</evidence>
<name>A0A1I8QCY0_STOCA</name>
<feature type="transmembrane region" description="Helical" evidence="7">
    <location>
        <begin position="49"/>
        <end position="75"/>
    </location>
</feature>
<comment type="domain">
    <text evidence="7">The DHHC domain is required for palmitoyltransferase activity.</text>
</comment>
<keyword evidence="4 7" id="KW-1133">Transmembrane helix</keyword>
<evidence type="ECO:0000313" key="9">
    <source>
        <dbReference type="EnsemblMetazoa" id="SCAU015985-PA"/>
    </source>
</evidence>
<dbReference type="OrthoDB" id="302728at2759"/>
<dbReference type="Proteomes" id="UP000095300">
    <property type="component" value="Unassembled WGS sequence"/>
</dbReference>
<dbReference type="InterPro" id="IPR001594">
    <property type="entry name" value="Palmitoyltrfase_DHHC"/>
</dbReference>
<organism evidence="9 10">
    <name type="scientific">Stomoxys calcitrans</name>
    <name type="common">Stable fly</name>
    <name type="synonym">Conops calcitrans</name>
    <dbReference type="NCBI Taxonomy" id="35570"/>
    <lineage>
        <taxon>Eukaryota</taxon>
        <taxon>Metazoa</taxon>
        <taxon>Ecdysozoa</taxon>
        <taxon>Arthropoda</taxon>
        <taxon>Hexapoda</taxon>
        <taxon>Insecta</taxon>
        <taxon>Pterygota</taxon>
        <taxon>Neoptera</taxon>
        <taxon>Endopterygota</taxon>
        <taxon>Diptera</taxon>
        <taxon>Brachycera</taxon>
        <taxon>Muscomorpha</taxon>
        <taxon>Muscoidea</taxon>
        <taxon>Muscidae</taxon>
        <taxon>Stomoxys</taxon>
    </lineage>
</organism>
<feature type="domain" description="Palmitoyltransferase DHHC" evidence="8">
    <location>
        <begin position="97"/>
        <end position="234"/>
    </location>
</feature>
<dbReference type="STRING" id="35570.A0A1I8QCY0"/>
<dbReference type="Pfam" id="PF01529">
    <property type="entry name" value="DHHC"/>
    <property type="match status" value="1"/>
</dbReference>
<dbReference type="InterPro" id="IPR039859">
    <property type="entry name" value="PFA4/ZDH16/20/ERF2-like"/>
</dbReference>
<keyword evidence="5 7" id="KW-0472">Membrane</keyword>
<keyword evidence="6 7" id="KW-0012">Acyltransferase</keyword>
<keyword evidence="10" id="KW-1185">Reference proteome</keyword>
<sequence length="284" mass="33404">MLKYRSIIRDMPRTISDLGCVGFVIIFIPLCFVFQLCVVLPVFHEPYSLMFILTWMGGIFVVFQIAGNFLACMLVDTSIRATILVPPPEPQLRKLWRFCSICEVVAPIRSWHCDSCKCCILKRDHHCIFTGNCVGHRNQRYFLLFIVYVIIGCAYCCLYNSVFFWYLRYDIYFNLKTGLSLMCPFLGFFFDMSWNNLYLLIYELSFICLLYALILLLFHMPNILKGSTTHENQTSKYDCGRQQNLEMVLGKSWRWVWLAPFVKSELPHDGIHWETLLRHSSKNR</sequence>
<evidence type="ECO:0000313" key="10">
    <source>
        <dbReference type="Proteomes" id="UP000095300"/>
    </source>
</evidence>
<comment type="similarity">
    <text evidence="7">Belongs to the DHHC palmitoyltransferase family.</text>
</comment>
<protein>
    <recommendedName>
        <fullName evidence="7">Palmitoyltransferase</fullName>
        <ecNumber evidence="7">2.3.1.225</ecNumber>
    </recommendedName>
</protein>
<dbReference type="GO" id="GO:0016020">
    <property type="term" value="C:membrane"/>
    <property type="evidence" value="ECO:0007669"/>
    <property type="project" value="UniProtKB-SubCell"/>
</dbReference>
<reference evidence="9" key="1">
    <citation type="submission" date="2020-05" db="UniProtKB">
        <authorList>
            <consortium name="EnsemblMetazoa"/>
        </authorList>
    </citation>
    <scope>IDENTIFICATION</scope>
    <source>
        <strain evidence="9">USDA</strain>
    </source>
</reference>
<dbReference type="VEuPathDB" id="VectorBase:SCAU015985"/>
<evidence type="ECO:0000256" key="5">
    <source>
        <dbReference type="ARBA" id="ARBA00023136"/>
    </source>
</evidence>
<evidence type="ECO:0000256" key="3">
    <source>
        <dbReference type="ARBA" id="ARBA00022692"/>
    </source>
</evidence>
<dbReference type="GO" id="GO:0019706">
    <property type="term" value="F:protein-cysteine S-palmitoyltransferase activity"/>
    <property type="evidence" value="ECO:0007669"/>
    <property type="project" value="UniProtKB-EC"/>
</dbReference>
<dbReference type="AlphaFoldDB" id="A0A1I8QCY0"/>
<dbReference type="EC" id="2.3.1.225" evidence="7"/>
<feature type="transmembrane region" description="Helical" evidence="7">
    <location>
        <begin position="141"/>
        <end position="165"/>
    </location>
</feature>
<keyword evidence="3 7" id="KW-0812">Transmembrane</keyword>